<feature type="compositionally biased region" description="Basic and acidic residues" evidence="1">
    <location>
        <begin position="371"/>
        <end position="392"/>
    </location>
</feature>
<dbReference type="Proteomes" id="UP000694520">
    <property type="component" value="Chromosome 6"/>
</dbReference>
<dbReference type="PANTHER" id="PTHR47819">
    <property type="entry name" value="DENTIN SIALOPHOSPHOPROTEIN"/>
    <property type="match status" value="1"/>
</dbReference>
<feature type="compositionally biased region" description="Polar residues" evidence="1">
    <location>
        <begin position="186"/>
        <end position="202"/>
    </location>
</feature>
<dbReference type="GO" id="GO:0071895">
    <property type="term" value="P:odontoblast differentiation"/>
    <property type="evidence" value="ECO:0007669"/>
    <property type="project" value="TreeGrafter"/>
</dbReference>
<keyword evidence="3" id="KW-1185">Reference proteome</keyword>
<protein>
    <submittedName>
        <fullName evidence="2">Uncharacterized protein</fullName>
    </submittedName>
</protein>
<evidence type="ECO:0000313" key="2">
    <source>
        <dbReference type="Ensembl" id="ENSBGRP00000023563.1"/>
    </source>
</evidence>
<dbReference type="PANTHER" id="PTHR47819:SF1">
    <property type="entry name" value="DENTIN SIALOPHOSPHOPROTEIN"/>
    <property type="match status" value="1"/>
</dbReference>
<dbReference type="GO" id="GO:0097187">
    <property type="term" value="P:dentinogenesis"/>
    <property type="evidence" value="ECO:0007669"/>
    <property type="project" value="TreeGrafter"/>
</dbReference>
<reference evidence="2" key="3">
    <citation type="submission" date="2025-09" db="UniProtKB">
        <authorList>
            <consortium name="Ensembl"/>
        </authorList>
    </citation>
    <scope>IDENTIFICATION</scope>
</reference>
<evidence type="ECO:0000256" key="1">
    <source>
        <dbReference type="SAM" id="MobiDB-lite"/>
    </source>
</evidence>
<accession>A0A8B9XJM0</accession>
<dbReference type="AlphaFoldDB" id="A0A8B9XJM0"/>
<feature type="region of interest" description="Disordered" evidence="1">
    <location>
        <begin position="75"/>
        <end position="151"/>
    </location>
</feature>
<proteinExistence type="predicted"/>
<dbReference type="Ensembl" id="ENSBGRT00000027171.1">
    <property type="protein sequence ID" value="ENSBGRP00000023563.1"/>
    <property type="gene ID" value="ENSBGRG00000014783.1"/>
</dbReference>
<evidence type="ECO:0000313" key="3">
    <source>
        <dbReference type="Proteomes" id="UP000694520"/>
    </source>
</evidence>
<feature type="compositionally biased region" description="Basic and acidic residues" evidence="1">
    <location>
        <begin position="339"/>
        <end position="358"/>
    </location>
</feature>
<dbReference type="GeneTree" id="ENSGT00730000111489"/>
<sequence length="408" mass="43228">MSLLKAEQEQNWHAKVQDSVPLSVLKEKDKKFWIFKVPLKAFKVPQIKPLERHAVDKSVNVNLLAKSKVPIQDALNDNNTTKESGGLMHEHERGRQQDIQDGYKGDRNGSEWAELGGKSSSTGSMLANEKGNTEDLKGGTGKPETYDHDGMQGQEESITANGLRGQVSIVHDAGVANGSHIDGIAENNSQNAGVGNTSQSEDATVVQEDGHQVAGSSNSTGQEAEINGDSCRNGADTSETTPQREDERNGNEEVGVLPVGSGAGNGEDVGLDNFEGSPSGNGADEDEDKGSGDGEGDEIGNGEKGSDTSKGQEGQSHGEEDDEDNSLGQNSVSSEDDGPGDKEDSHVIDGDNISKSEEDSAGIPEDNGSQKTEDTQKPSHRENKAVENRLTEKSQPTAIGKNQDKVSL</sequence>
<feature type="compositionally biased region" description="Acidic residues" evidence="1">
    <location>
        <begin position="283"/>
        <end position="300"/>
    </location>
</feature>
<organism evidence="2 3">
    <name type="scientific">Bos mutus grunniens</name>
    <name type="common">Wild yak</name>
    <name type="synonym">Bos grunniens</name>
    <dbReference type="NCBI Taxonomy" id="30521"/>
    <lineage>
        <taxon>Eukaryota</taxon>
        <taxon>Metazoa</taxon>
        <taxon>Chordata</taxon>
        <taxon>Craniata</taxon>
        <taxon>Vertebrata</taxon>
        <taxon>Euteleostomi</taxon>
        <taxon>Mammalia</taxon>
        <taxon>Eutheria</taxon>
        <taxon>Laurasiatheria</taxon>
        <taxon>Artiodactyla</taxon>
        <taxon>Ruminantia</taxon>
        <taxon>Pecora</taxon>
        <taxon>Bovidae</taxon>
        <taxon>Bovinae</taxon>
        <taxon>Bos</taxon>
    </lineage>
</organism>
<name>A0A8B9XJM0_BOSMU</name>
<dbReference type="GO" id="GO:0005737">
    <property type="term" value="C:cytoplasm"/>
    <property type="evidence" value="ECO:0007669"/>
    <property type="project" value="TreeGrafter"/>
</dbReference>
<reference evidence="2" key="1">
    <citation type="submission" date="2019-05" db="EMBL/GenBank/DDBJ databases">
        <authorList>
            <person name="Zhang S."/>
            <person name="Liu J."/>
        </authorList>
    </citation>
    <scope>NUCLEOTIDE SEQUENCE [LARGE SCALE GENOMIC DNA]</scope>
</reference>
<feature type="compositionally biased region" description="Basic and acidic residues" evidence="1">
    <location>
        <begin position="242"/>
        <end position="251"/>
    </location>
</feature>
<reference evidence="2" key="2">
    <citation type="submission" date="2025-08" db="UniProtKB">
        <authorList>
            <consortium name="Ensembl"/>
        </authorList>
    </citation>
    <scope>IDENTIFICATION</scope>
</reference>
<feature type="compositionally biased region" description="Basic and acidic residues" evidence="1">
    <location>
        <begin position="88"/>
        <end position="109"/>
    </location>
</feature>
<dbReference type="GO" id="GO:0005518">
    <property type="term" value="F:collagen binding"/>
    <property type="evidence" value="ECO:0007669"/>
    <property type="project" value="TreeGrafter"/>
</dbReference>
<dbReference type="GO" id="GO:0005634">
    <property type="term" value="C:nucleus"/>
    <property type="evidence" value="ECO:0007669"/>
    <property type="project" value="TreeGrafter"/>
</dbReference>
<feature type="region of interest" description="Disordered" evidence="1">
    <location>
        <begin position="178"/>
        <end position="408"/>
    </location>
</feature>